<keyword evidence="1" id="KW-0472">Membrane</keyword>
<sequence>MNWVGGVTKIDAAQSLLGQGGIPNVGVITGGKMNTIRMEHVWVEAYVDYTPSRGAINKTPNTWIPMDASYKQYTFTQGMDIKGKVPLNSQDLLTQIQQGATVNEAGGYVQNLNQSNLQTQLAAYQTQVKTYIDSQKANATVGDVLGTQTIKTENHRTLMGSLPYRIVTTANSFQILPENLRWKFKTNLYAADGISTGDEAMIELKQSTAKLAGKKITLSFIPATKADQDLINSYLPKAHADGSPIQPSELPTSLPGYLLNMKAEFRVDGQVVATTASSFTMGSTVKQQNQYFNPGTATWEGGDDNDITVGEYNAIGLDLQGMSASQLQALKDRMESTKTKLAQFQQNPSDTSPIQNLTKENLIGDFVQIGILGYFAKVDSNDVFIARTAGNITTYRLPSYGRFFTAAQPRYFFGVVRSVSFPGVAMDVDYLMQHSEAKDANRNARTGFMRQVGAAGSLAENQIPEAMFKSPNVADNDPSQPQGVSAVKALAIAAMQGQKIYTFNQTNQTQHASILQSLLIDADTKTEIANALAAGKEVTVHEKEISVNGWAGCGYTLIDPETGAGAYKIAGGTNGGYFMFMGIINGAGLPLGFALLVLSVLTGSGAAVFFGIIIAVFALTQILLNILLAETQLSDDDRGCFNSGLMYGFGAVAGAMGLSGILAQLIQALGLVIATNTAQSCN</sequence>
<dbReference type="EMBL" id="JACOGA010000007">
    <property type="protein sequence ID" value="MBC3873740.1"/>
    <property type="molecule type" value="Genomic_DNA"/>
</dbReference>
<reference evidence="2 3" key="1">
    <citation type="submission" date="2020-08" db="EMBL/GenBank/DDBJ databases">
        <title>Novel species isolated from subtropical streams in China.</title>
        <authorList>
            <person name="Lu H."/>
        </authorList>
    </citation>
    <scope>NUCLEOTIDE SEQUENCE [LARGE SCALE GENOMIC DNA]</scope>
    <source>
        <strain evidence="2 3">LX15W</strain>
    </source>
</reference>
<evidence type="ECO:0000313" key="3">
    <source>
        <dbReference type="Proteomes" id="UP000624279"/>
    </source>
</evidence>
<feature type="transmembrane region" description="Helical" evidence="1">
    <location>
        <begin position="649"/>
        <end position="674"/>
    </location>
</feature>
<name>A0ABR6YAV1_9BURK</name>
<evidence type="ECO:0008006" key="4">
    <source>
        <dbReference type="Google" id="ProtNLM"/>
    </source>
</evidence>
<accession>A0ABR6YAV1</accession>
<gene>
    <name evidence="2" type="ORF">H8K55_09080</name>
</gene>
<dbReference type="Proteomes" id="UP000624279">
    <property type="component" value="Unassembled WGS sequence"/>
</dbReference>
<dbReference type="RefSeq" id="WP_186941773.1">
    <property type="nucleotide sequence ID" value="NZ_JACOGA010000007.1"/>
</dbReference>
<feature type="transmembrane region" description="Helical" evidence="1">
    <location>
        <begin position="608"/>
        <end position="629"/>
    </location>
</feature>
<keyword evidence="1" id="KW-1133">Transmembrane helix</keyword>
<keyword evidence="3" id="KW-1185">Reference proteome</keyword>
<proteinExistence type="predicted"/>
<comment type="caution">
    <text evidence="2">The sequence shown here is derived from an EMBL/GenBank/DDBJ whole genome shotgun (WGS) entry which is preliminary data.</text>
</comment>
<organism evidence="2 3">
    <name type="scientific">Undibacterium flavidum</name>
    <dbReference type="NCBI Taxonomy" id="2762297"/>
    <lineage>
        <taxon>Bacteria</taxon>
        <taxon>Pseudomonadati</taxon>
        <taxon>Pseudomonadota</taxon>
        <taxon>Betaproteobacteria</taxon>
        <taxon>Burkholderiales</taxon>
        <taxon>Oxalobacteraceae</taxon>
        <taxon>Undibacterium</taxon>
    </lineage>
</organism>
<protein>
    <recommendedName>
        <fullName evidence="4">Transglutaminase superfamily protein</fullName>
    </recommendedName>
</protein>
<evidence type="ECO:0000313" key="2">
    <source>
        <dbReference type="EMBL" id="MBC3873740.1"/>
    </source>
</evidence>
<evidence type="ECO:0000256" key="1">
    <source>
        <dbReference type="SAM" id="Phobius"/>
    </source>
</evidence>
<keyword evidence="1" id="KW-0812">Transmembrane</keyword>
<feature type="transmembrane region" description="Helical" evidence="1">
    <location>
        <begin position="577"/>
        <end position="601"/>
    </location>
</feature>